<dbReference type="AlphaFoldDB" id="A0A076EK70"/>
<evidence type="ECO:0000313" key="1">
    <source>
        <dbReference type="EMBL" id="AII06555.1"/>
    </source>
</evidence>
<name>A0A076EK70_RHOOP</name>
<dbReference type="Proteomes" id="UP000028488">
    <property type="component" value="Chromosome"/>
</dbReference>
<proteinExistence type="predicted"/>
<evidence type="ECO:0000313" key="2">
    <source>
        <dbReference type="Proteomes" id="UP000028488"/>
    </source>
</evidence>
<reference evidence="1 2" key="1">
    <citation type="submission" date="2014-07" db="EMBL/GenBank/DDBJ databases">
        <title>Genome Sequence of Rhodococcus opacus Strain R7, a Biodegrader of Mono- and Polycyclic Aromatic Hydrocarbons.</title>
        <authorList>
            <person name="Di Gennaro P."/>
            <person name="Zampolli J."/>
            <person name="Presti I."/>
            <person name="Cappelletti M."/>
            <person name="D'Ursi P."/>
            <person name="Orro A."/>
            <person name="Mezzelani A."/>
            <person name="Milanesi L."/>
        </authorList>
    </citation>
    <scope>NUCLEOTIDE SEQUENCE [LARGE SCALE GENOMIC DNA]</scope>
    <source>
        <strain evidence="1 2">R7</strain>
    </source>
</reference>
<dbReference type="RefSeq" id="WP_037242045.1">
    <property type="nucleotide sequence ID" value="NZ_CP008947.1"/>
</dbReference>
<evidence type="ECO:0008006" key="3">
    <source>
        <dbReference type="Google" id="ProtNLM"/>
    </source>
</evidence>
<dbReference type="EMBL" id="CP008947">
    <property type="protein sequence ID" value="AII06555.1"/>
    <property type="molecule type" value="Genomic_DNA"/>
</dbReference>
<accession>A0A076EK70</accession>
<sequence length="115" mass="12723">MSASIEWAKAPDFAGQPARLEAIHAQTLADKANYLDDGMNEVECRTCGTCVLVRKNSLKHTSVQWTDDPAKTCPTFRDAVGEGQSTALREGCPRLWDSINHAVMEGFIDVRDRVE</sequence>
<organism evidence="1 2">
    <name type="scientific">Rhodococcus opacus</name>
    <name type="common">Nocardia opaca</name>
    <dbReference type="NCBI Taxonomy" id="37919"/>
    <lineage>
        <taxon>Bacteria</taxon>
        <taxon>Bacillati</taxon>
        <taxon>Actinomycetota</taxon>
        <taxon>Actinomycetes</taxon>
        <taxon>Mycobacteriales</taxon>
        <taxon>Nocardiaceae</taxon>
        <taxon>Rhodococcus</taxon>
    </lineage>
</organism>
<dbReference type="eggNOG" id="ENOG5034449">
    <property type="taxonomic scope" value="Bacteria"/>
</dbReference>
<protein>
    <recommendedName>
        <fullName evidence="3">Ferredoxin</fullName>
    </recommendedName>
</protein>
<gene>
    <name evidence="1" type="ORF">EP51_18770</name>
</gene>